<organism evidence="1 2">
    <name type="scientific">Chroomonas mesostigmatica CCMP1168</name>
    <dbReference type="NCBI Taxonomy" id="1195612"/>
    <lineage>
        <taxon>Eukaryota</taxon>
        <taxon>Cryptophyceae</taxon>
        <taxon>Pyrenomonadales</taxon>
        <taxon>Chroomonadaceae</taxon>
        <taxon>Chroomonas</taxon>
    </lineage>
</organism>
<dbReference type="EMBL" id="CP003682">
    <property type="protein sequence ID" value="AFP65576.1"/>
    <property type="molecule type" value="Genomic_DNA"/>
</dbReference>
<protein>
    <submittedName>
        <fullName evidence="1">Uncharacterized protein</fullName>
    </submittedName>
</protein>
<keyword evidence="1" id="KW-0542">Nucleomorph</keyword>
<evidence type="ECO:0000313" key="1">
    <source>
        <dbReference type="EMBL" id="AFP65576.1"/>
    </source>
</evidence>
<geneLocation type="nucleomorph" evidence="1"/>
<gene>
    <name evidence="1" type="ORF">CMESO_424</name>
</gene>
<accession>J7G686</accession>
<dbReference type="AlphaFoldDB" id="J7G686"/>
<proteinExistence type="predicted"/>
<reference evidence="1 2" key="1">
    <citation type="journal article" date="2012" name="Genome Biol. Evol.">
        <title>Nucleomorph genome sequence of the cryptophyte alga Chroomonas mesostigmatica CCMP1168 reveals lineage-specific gene loss and genome complexity.</title>
        <authorList>
            <person name="Moore C.E."/>
            <person name="Curtis B."/>
            <person name="Mills T."/>
            <person name="Tanifuji G."/>
            <person name="Archibald J.M."/>
        </authorList>
    </citation>
    <scope>NUCLEOTIDE SEQUENCE [LARGE SCALE GENOMIC DNA]</scope>
    <source>
        <strain evidence="1 2">CCMP1168</strain>
    </source>
</reference>
<name>J7G686_9CRYP</name>
<sequence>MNIKKNKLREKEKIFKNYLYIKGSANKEIFRMKTKVDFDIDDQFKKKIHLDSNVKYDLESQTYVVSQTDYPKNLSETIFLIKRCTGGLYIRNFLNSYRKIKTDLLNLATYTGKYRKIIILRGTYDYQLTVFSFENENWIFISDETIRLWHLL</sequence>
<dbReference type="Proteomes" id="UP000243348">
    <property type="component" value="Nucleomorph 3"/>
</dbReference>
<evidence type="ECO:0000313" key="2">
    <source>
        <dbReference type="Proteomes" id="UP000243348"/>
    </source>
</evidence>